<sequence>MFRLILSVAAGWAVQGLKRKTCDLYDYFATGDDQIFAYKIEHKEHQVQARWDVTDGGKKAGSLSWALNFVNEKGENRVGVTSEDHSKFYIFDPCVQAPGDRPLKLAQPVVDLTCSGKITQPVGASFDDSNGKIYFAMFKAGLAVLDVKSASSDAVQCYPYGDIENDFIHNVEVMNIGKNGQKRNEVFVNHLGNIWGPSGWKGRGLLWFNKKTLRFEHVISNEEVAGAPGISLRSAHIDANFQSSNVIWGLTQETCPLPTKIYKFEVTATADSVALKATLMGTLANRGTDKVVAGDGGADIISRWNVERTETELLATDRYGSNSGGEPALPGKIYVFSDSKSGALSSMSKLPEPTVILPTGKDGYPRRTEVLRDSWVISANHGPPGEPLSVYAYPLEEHSAFQSPAAPAMAGYIVENGASRKEVILE</sequence>
<protein>
    <submittedName>
        <fullName evidence="1">Uncharacterized protein</fullName>
    </submittedName>
</protein>
<name>A0AA36JKY7_9DINO</name>
<dbReference type="AlphaFoldDB" id="A0AA36JKY7"/>
<evidence type="ECO:0000313" key="1">
    <source>
        <dbReference type="EMBL" id="CAJ1408138.1"/>
    </source>
</evidence>
<dbReference type="Proteomes" id="UP001178507">
    <property type="component" value="Unassembled WGS sequence"/>
</dbReference>
<comment type="caution">
    <text evidence="1">The sequence shown here is derived from an EMBL/GenBank/DDBJ whole genome shotgun (WGS) entry which is preliminary data.</text>
</comment>
<reference evidence="1" key="1">
    <citation type="submission" date="2023-08" db="EMBL/GenBank/DDBJ databases">
        <authorList>
            <person name="Chen Y."/>
            <person name="Shah S."/>
            <person name="Dougan E. K."/>
            <person name="Thang M."/>
            <person name="Chan C."/>
        </authorList>
    </citation>
    <scope>NUCLEOTIDE SEQUENCE</scope>
</reference>
<organism evidence="1 2">
    <name type="scientific">Effrenium voratum</name>
    <dbReference type="NCBI Taxonomy" id="2562239"/>
    <lineage>
        <taxon>Eukaryota</taxon>
        <taxon>Sar</taxon>
        <taxon>Alveolata</taxon>
        <taxon>Dinophyceae</taxon>
        <taxon>Suessiales</taxon>
        <taxon>Symbiodiniaceae</taxon>
        <taxon>Effrenium</taxon>
    </lineage>
</organism>
<keyword evidence="2" id="KW-1185">Reference proteome</keyword>
<accession>A0AA36JKY7</accession>
<proteinExistence type="predicted"/>
<dbReference type="EMBL" id="CAUJNA010003705">
    <property type="protein sequence ID" value="CAJ1408138.1"/>
    <property type="molecule type" value="Genomic_DNA"/>
</dbReference>
<evidence type="ECO:0000313" key="2">
    <source>
        <dbReference type="Proteomes" id="UP001178507"/>
    </source>
</evidence>
<gene>
    <name evidence="1" type="ORF">EVOR1521_LOCUS29649</name>
</gene>